<evidence type="ECO:0008006" key="3">
    <source>
        <dbReference type="Google" id="ProtNLM"/>
    </source>
</evidence>
<comment type="caution">
    <text evidence="1">The sequence shown here is derived from an EMBL/GenBank/DDBJ whole genome shotgun (WGS) entry which is preliminary data.</text>
</comment>
<dbReference type="InterPro" id="IPR032710">
    <property type="entry name" value="NTF2-like_dom_sf"/>
</dbReference>
<dbReference type="Proteomes" id="UP000297258">
    <property type="component" value="Unassembled WGS sequence"/>
</dbReference>
<evidence type="ECO:0000313" key="1">
    <source>
        <dbReference type="EMBL" id="TFW32210.1"/>
    </source>
</evidence>
<keyword evidence="2" id="KW-1185">Reference proteome</keyword>
<protein>
    <recommendedName>
        <fullName evidence="3">Nuclear transport factor 2 family protein</fullName>
    </recommendedName>
</protein>
<name>A0A4Y9T0E0_9BURK</name>
<reference evidence="1 2" key="1">
    <citation type="submission" date="2019-03" db="EMBL/GenBank/DDBJ databases">
        <title>Draft genome of Massilia hortus sp. nov., a novel bacterial species of the Oxalobacteraceae family.</title>
        <authorList>
            <person name="Peta V."/>
            <person name="Raths R."/>
            <person name="Bucking H."/>
        </authorList>
    </citation>
    <scope>NUCLEOTIDE SEQUENCE [LARGE SCALE GENOMIC DNA]</scope>
    <source>
        <strain evidence="1 2">ONC3</strain>
    </source>
</reference>
<evidence type="ECO:0000313" key="2">
    <source>
        <dbReference type="Proteomes" id="UP000297258"/>
    </source>
</evidence>
<dbReference type="Gene3D" id="3.10.450.50">
    <property type="match status" value="1"/>
</dbReference>
<proteinExistence type="predicted"/>
<organism evidence="1 2">
    <name type="scientific">Massilia horti</name>
    <dbReference type="NCBI Taxonomy" id="2562153"/>
    <lineage>
        <taxon>Bacteria</taxon>
        <taxon>Pseudomonadati</taxon>
        <taxon>Pseudomonadota</taxon>
        <taxon>Betaproteobacteria</taxon>
        <taxon>Burkholderiales</taxon>
        <taxon>Oxalobacteraceae</taxon>
        <taxon>Telluria group</taxon>
        <taxon>Massilia</taxon>
    </lineage>
</organism>
<dbReference type="OrthoDB" id="8754772at2"/>
<accession>A0A4Y9T0E0</accession>
<sequence>MASVDSIVAALYDVISGPAGAPRDWNRMRSLFAPEGRMQAVAMRPDGTIVMRTMSVEDYITRNTPAFAKMGFFEREVARTSETFGQVAHLFSTYESRHAADDAKPFQRGINSIQLYNDGTRWYVLNLVWRAEDDKLPLPERYLHSR</sequence>
<dbReference type="EMBL" id="SPUM01000064">
    <property type="protein sequence ID" value="TFW32210.1"/>
    <property type="molecule type" value="Genomic_DNA"/>
</dbReference>
<gene>
    <name evidence="1" type="ORF">E4O92_10680</name>
</gene>
<dbReference type="AlphaFoldDB" id="A0A4Y9T0E0"/>
<dbReference type="SUPFAM" id="SSF54427">
    <property type="entry name" value="NTF2-like"/>
    <property type="match status" value="1"/>
</dbReference>